<accession>A0A1J4RRC9</accession>
<comment type="caution">
    <text evidence="2">The sequence shown here is derived from an EMBL/GenBank/DDBJ whole genome shotgun (WGS) entry which is preliminary data.</text>
</comment>
<dbReference type="InterPro" id="IPR029058">
    <property type="entry name" value="AB_hydrolase_fold"/>
</dbReference>
<evidence type="ECO:0000313" key="2">
    <source>
        <dbReference type="EMBL" id="OIN88868.1"/>
    </source>
</evidence>
<dbReference type="EMBL" id="MNUI01000051">
    <property type="protein sequence ID" value="OIN88868.1"/>
    <property type="molecule type" value="Genomic_DNA"/>
</dbReference>
<dbReference type="STRING" id="1805034.AUJ59_03030"/>
<dbReference type="PANTHER" id="PTHR43798">
    <property type="entry name" value="MONOACYLGLYCEROL LIPASE"/>
    <property type="match status" value="1"/>
</dbReference>
<gene>
    <name evidence="2" type="ORF">AUJ59_03030</name>
</gene>
<protein>
    <recommendedName>
        <fullName evidence="1">AB hydrolase-1 domain-containing protein</fullName>
    </recommendedName>
</protein>
<evidence type="ECO:0000313" key="3">
    <source>
        <dbReference type="Proteomes" id="UP000183144"/>
    </source>
</evidence>
<organism evidence="2 3">
    <name type="scientific">Candidatus Beckwithbacteria bacterium CG1_02_47_37</name>
    <dbReference type="NCBI Taxonomy" id="1805034"/>
    <lineage>
        <taxon>Bacteria</taxon>
        <taxon>Candidatus Beckwithiibacteriota</taxon>
    </lineage>
</organism>
<sequence length="217" mass="25067">MRFDRLVILHGWGSDLPRWRPLVSKLESTVKVVLPHLPEDKIRHTADFADWLNQQTKTLSPFVLVGHSFGGQIAIDFTARHPERVAKLILIGSAGVRRLNLKALILLPFAKILRFLPTLFKQFFYRLIGETDYLKASPVMKETMKLILPEDQQDNMRKIDVSTLILWGKQDRYTPLRDGRLTHQLIKNSVLAEFNAKHSLPFSHPAKVAQKILWFIK</sequence>
<dbReference type="Proteomes" id="UP000183144">
    <property type="component" value="Unassembled WGS sequence"/>
</dbReference>
<dbReference type="InterPro" id="IPR050266">
    <property type="entry name" value="AB_hydrolase_sf"/>
</dbReference>
<dbReference type="SUPFAM" id="SSF53474">
    <property type="entry name" value="alpha/beta-Hydrolases"/>
    <property type="match status" value="1"/>
</dbReference>
<dbReference type="GO" id="GO:0016020">
    <property type="term" value="C:membrane"/>
    <property type="evidence" value="ECO:0007669"/>
    <property type="project" value="TreeGrafter"/>
</dbReference>
<dbReference type="InterPro" id="IPR000073">
    <property type="entry name" value="AB_hydrolase_1"/>
</dbReference>
<dbReference type="PANTHER" id="PTHR43798:SF33">
    <property type="entry name" value="HYDROLASE, PUTATIVE (AFU_ORTHOLOGUE AFUA_2G14860)-RELATED"/>
    <property type="match status" value="1"/>
</dbReference>
<name>A0A1J4RRC9_9BACT</name>
<feature type="domain" description="AB hydrolase-1" evidence="1">
    <location>
        <begin position="6"/>
        <end position="210"/>
    </location>
</feature>
<reference evidence="2 3" key="1">
    <citation type="journal article" date="2016" name="Environ. Microbiol.">
        <title>Genomic resolution of a cold subsurface aquifer community provides metabolic insights for novel microbes adapted to high CO concentrations.</title>
        <authorList>
            <person name="Probst A.J."/>
            <person name="Castelle C.J."/>
            <person name="Singh A."/>
            <person name="Brown C.T."/>
            <person name="Anantharaman K."/>
            <person name="Sharon I."/>
            <person name="Hug L.A."/>
            <person name="Burstein D."/>
            <person name="Emerson J.B."/>
            <person name="Thomas B.C."/>
            <person name="Banfield J.F."/>
        </authorList>
    </citation>
    <scope>NUCLEOTIDE SEQUENCE [LARGE SCALE GENOMIC DNA]</scope>
    <source>
        <strain evidence="2">CG1_02_47_37</strain>
    </source>
</reference>
<dbReference type="AlphaFoldDB" id="A0A1J4RRC9"/>
<proteinExistence type="predicted"/>
<evidence type="ECO:0000259" key="1">
    <source>
        <dbReference type="Pfam" id="PF12697"/>
    </source>
</evidence>
<dbReference type="Pfam" id="PF12697">
    <property type="entry name" value="Abhydrolase_6"/>
    <property type="match status" value="1"/>
</dbReference>
<dbReference type="PRINTS" id="PR00111">
    <property type="entry name" value="ABHYDROLASE"/>
</dbReference>
<dbReference type="Gene3D" id="3.40.50.1820">
    <property type="entry name" value="alpha/beta hydrolase"/>
    <property type="match status" value="1"/>
</dbReference>